<dbReference type="AlphaFoldDB" id="A0A2H1W5C4"/>
<name>A0A2H1W5C4_SPOFR</name>
<protein>
    <submittedName>
        <fullName evidence="1">SFRICE_040614</fullName>
    </submittedName>
</protein>
<sequence>MNFLPLCCCAHNNHHRGRKHSTRASFIVRMRDPSPDPAWVYTPTWYTKYKVSRSDFGIIAPKNLFVSRDLTPNLDEYMPL</sequence>
<gene>
    <name evidence="1" type="ORF">SFRICE_040614</name>
</gene>
<organism evidence="1">
    <name type="scientific">Spodoptera frugiperda</name>
    <name type="common">Fall armyworm</name>
    <dbReference type="NCBI Taxonomy" id="7108"/>
    <lineage>
        <taxon>Eukaryota</taxon>
        <taxon>Metazoa</taxon>
        <taxon>Ecdysozoa</taxon>
        <taxon>Arthropoda</taxon>
        <taxon>Hexapoda</taxon>
        <taxon>Insecta</taxon>
        <taxon>Pterygota</taxon>
        <taxon>Neoptera</taxon>
        <taxon>Endopterygota</taxon>
        <taxon>Lepidoptera</taxon>
        <taxon>Glossata</taxon>
        <taxon>Ditrysia</taxon>
        <taxon>Noctuoidea</taxon>
        <taxon>Noctuidae</taxon>
        <taxon>Amphipyrinae</taxon>
        <taxon>Spodoptera</taxon>
    </lineage>
</organism>
<reference evidence="1" key="1">
    <citation type="submission" date="2016-07" db="EMBL/GenBank/DDBJ databases">
        <authorList>
            <person name="Bretaudeau A."/>
        </authorList>
    </citation>
    <scope>NUCLEOTIDE SEQUENCE</scope>
    <source>
        <strain evidence="1">Rice</strain>
        <tissue evidence="1">Whole body</tissue>
    </source>
</reference>
<accession>A0A2H1W5C4</accession>
<dbReference type="EMBL" id="ODYU01006422">
    <property type="protein sequence ID" value="SOQ48248.1"/>
    <property type="molecule type" value="Genomic_DNA"/>
</dbReference>
<evidence type="ECO:0000313" key="1">
    <source>
        <dbReference type="EMBL" id="SOQ48248.1"/>
    </source>
</evidence>
<proteinExistence type="predicted"/>